<proteinExistence type="predicted"/>
<evidence type="ECO:0000313" key="1">
    <source>
        <dbReference type="EMBL" id="CAG8833253.1"/>
    </source>
</evidence>
<accession>A0ABN7WKT9</accession>
<dbReference type="InterPro" id="IPR036396">
    <property type="entry name" value="Cyt_P450_sf"/>
</dbReference>
<organism evidence="1 2">
    <name type="scientific">Gigaspora margarita</name>
    <dbReference type="NCBI Taxonomy" id="4874"/>
    <lineage>
        <taxon>Eukaryota</taxon>
        <taxon>Fungi</taxon>
        <taxon>Fungi incertae sedis</taxon>
        <taxon>Mucoromycota</taxon>
        <taxon>Glomeromycotina</taxon>
        <taxon>Glomeromycetes</taxon>
        <taxon>Diversisporales</taxon>
        <taxon>Gigasporaceae</taxon>
        <taxon>Gigaspora</taxon>
    </lineage>
</organism>
<reference evidence="1 2" key="1">
    <citation type="submission" date="2021-06" db="EMBL/GenBank/DDBJ databases">
        <authorList>
            <person name="Kallberg Y."/>
            <person name="Tangrot J."/>
            <person name="Rosling A."/>
        </authorList>
    </citation>
    <scope>NUCLEOTIDE SEQUENCE [LARGE SCALE GENOMIC DNA]</scope>
    <source>
        <strain evidence="1 2">120-4 pot B 10/14</strain>
    </source>
</reference>
<gene>
    <name evidence="1" type="ORF">GMARGA_LOCUS31460</name>
</gene>
<name>A0ABN7WKT9_GIGMA</name>
<dbReference type="EMBL" id="CAJVQB010046995">
    <property type="protein sequence ID" value="CAG8833253.1"/>
    <property type="molecule type" value="Genomic_DNA"/>
</dbReference>
<feature type="non-terminal residue" evidence="1">
    <location>
        <position position="110"/>
    </location>
</feature>
<dbReference type="Proteomes" id="UP000789901">
    <property type="component" value="Unassembled WGS sequence"/>
</dbReference>
<dbReference type="SUPFAM" id="SSF48264">
    <property type="entry name" value="Cytochrome P450"/>
    <property type="match status" value="1"/>
</dbReference>
<protein>
    <submittedName>
        <fullName evidence="1">21809_t:CDS:1</fullName>
    </submittedName>
</protein>
<dbReference type="Gene3D" id="1.10.630.10">
    <property type="entry name" value="Cytochrome P450"/>
    <property type="match status" value="1"/>
</dbReference>
<comment type="caution">
    <text evidence="1">The sequence shown here is derived from an EMBL/GenBank/DDBJ whole genome shotgun (WGS) entry which is preliminary data.</text>
</comment>
<sequence length="110" mass="12818">MVKLDMVIKETFRLNSDVLVASHQYLTNSHYTFMNGYQIPSELNYDEELQGQNFKEFNTFRHSSSVTKLDPNFSLFGYGKMPVQNKVPLTHKGFIMRPPKPHESSIIFEN</sequence>
<evidence type="ECO:0000313" key="2">
    <source>
        <dbReference type="Proteomes" id="UP000789901"/>
    </source>
</evidence>
<keyword evidence="2" id="KW-1185">Reference proteome</keyword>